<sequence>MKTGEEERVLQDESRVAGQRSLDPFEFLVGYADGGCGCQKAKEGGATILEVGCSGRTRCITRHYEEAMSEGVYLKVYSVGLFWMVFPKQAYYARNISYLTLRVNLRNETAISL</sequence>
<name>F4RRF5_MELLP</name>
<dbReference type="RefSeq" id="XP_007411681.1">
    <property type="nucleotide sequence ID" value="XM_007411619.1"/>
</dbReference>
<dbReference type="GeneID" id="18934852"/>
<dbReference type="InParanoid" id="F4RRF5"/>
<organism evidence="2">
    <name type="scientific">Melampsora larici-populina (strain 98AG31 / pathotype 3-4-7)</name>
    <name type="common">Poplar leaf rust fungus</name>
    <dbReference type="NCBI Taxonomy" id="747676"/>
    <lineage>
        <taxon>Eukaryota</taxon>
        <taxon>Fungi</taxon>
        <taxon>Dikarya</taxon>
        <taxon>Basidiomycota</taxon>
        <taxon>Pucciniomycotina</taxon>
        <taxon>Pucciniomycetes</taxon>
        <taxon>Pucciniales</taxon>
        <taxon>Melampsoraceae</taxon>
        <taxon>Melampsora</taxon>
    </lineage>
</organism>
<protein>
    <submittedName>
        <fullName evidence="1">Uncharacterized protein</fullName>
    </submittedName>
</protein>
<dbReference type="KEGG" id="mlr:MELLADRAFT_88359"/>
<evidence type="ECO:0000313" key="2">
    <source>
        <dbReference type="Proteomes" id="UP000001072"/>
    </source>
</evidence>
<gene>
    <name evidence="1" type="ORF">MELLADRAFT_88359</name>
</gene>
<dbReference type="EMBL" id="GL883115">
    <property type="protein sequence ID" value="EGG04928.1"/>
    <property type="molecule type" value="Genomic_DNA"/>
</dbReference>
<dbReference type="HOGENOM" id="CLU_2134065_0_0_1"/>
<evidence type="ECO:0000313" key="1">
    <source>
        <dbReference type="EMBL" id="EGG04928.1"/>
    </source>
</evidence>
<dbReference type="AlphaFoldDB" id="F4RRF5"/>
<reference evidence="2" key="1">
    <citation type="journal article" date="2011" name="Proc. Natl. Acad. Sci. U.S.A.">
        <title>Obligate biotrophy features unraveled by the genomic analysis of rust fungi.</title>
        <authorList>
            <person name="Duplessis S."/>
            <person name="Cuomo C.A."/>
            <person name="Lin Y.-C."/>
            <person name="Aerts A."/>
            <person name="Tisserant E."/>
            <person name="Veneault-Fourrey C."/>
            <person name="Joly D.L."/>
            <person name="Hacquard S."/>
            <person name="Amselem J."/>
            <person name="Cantarel B.L."/>
            <person name="Chiu R."/>
            <person name="Coutinho P.M."/>
            <person name="Feau N."/>
            <person name="Field M."/>
            <person name="Frey P."/>
            <person name="Gelhaye E."/>
            <person name="Goldberg J."/>
            <person name="Grabherr M.G."/>
            <person name="Kodira C.D."/>
            <person name="Kohler A."/>
            <person name="Kuees U."/>
            <person name="Lindquist E.A."/>
            <person name="Lucas S.M."/>
            <person name="Mago R."/>
            <person name="Mauceli E."/>
            <person name="Morin E."/>
            <person name="Murat C."/>
            <person name="Pangilinan J.L."/>
            <person name="Park R."/>
            <person name="Pearson M."/>
            <person name="Quesneville H."/>
            <person name="Rouhier N."/>
            <person name="Sakthikumar S."/>
            <person name="Salamov A.A."/>
            <person name="Schmutz J."/>
            <person name="Selles B."/>
            <person name="Shapiro H."/>
            <person name="Tanguay P."/>
            <person name="Tuskan G.A."/>
            <person name="Henrissat B."/>
            <person name="Van de Peer Y."/>
            <person name="Rouze P."/>
            <person name="Ellis J.G."/>
            <person name="Dodds P.N."/>
            <person name="Schein J.E."/>
            <person name="Zhong S."/>
            <person name="Hamelin R.C."/>
            <person name="Grigoriev I.V."/>
            <person name="Szabo L.J."/>
            <person name="Martin F."/>
        </authorList>
    </citation>
    <scope>NUCLEOTIDE SEQUENCE [LARGE SCALE GENOMIC DNA]</scope>
    <source>
        <strain evidence="2">98AG31 / pathotype 3-4-7</strain>
    </source>
</reference>
<accession>F4RRF5</accession>
<keyword evidence="2" id="KW-1185">Reference proteome</keyword>
<proteinExistence type="predicted"/>
<dbReference type="Proteomes" id="UP000001072">
    <property type="component" value="Unassembled WGS sequence"/>
</dbReference>
<dbReference type="VEuPathDB" id="FungiDB:MELLADRAFT_88359"/>